<feature type="compositionally biased region" description="Polar residues" evidence="5">
    <location>
        <begin position="325"/>
        <end position="344"/>
    </location>
</feature>
<feature type="compositionally biased region" description="Basic and acidic residues" evidence="5">
    <location>
        <begin position="702"/>
        <end position="727"/>
    </location>
</feature>
<feature type="region of interest" description="Disordered" evidence="5">
    <location>
        <begin position="80"/>
        <end position="126"/>
    </location>
</feature>
<feature type="compositionally biased region" description="Polar residues" evidence="5">
    <location>
        <begin position="629"/>
        <end position="646"/>
    </location>
</feature>
<feature type="region of interest" description="Disordered" evidence="5">
    <location>
        <begin position="1322"/>
        <end position="1371"/>
    </location>
</feature>
<reference evidence="8" key="1">
    <citation type="submission" date="2025-08" db="UniProtKB">
        <authorList>
            <consortium name="RefSeq"/>
        </authorList>
    </citation>
    <scope>IDENTIFICATION</scope>
    <source>
        <tissue evidence="8">Sperm</tissue>
    </source>
</reference>
<feature type="region of interest" description="Disordered" evidence="5">
    <location>
        <begin position="234"/>
        <end position="259"/>
    </location>
</feature>
<feature type="compositionally biased region" description="Basic and acidic residues" evidence="5">
    <location>
        <begin position="782"/>
        <end position="792"/>
    </location>
</feature>
<dbReference type="PROSITE" id="PS50088">
    <property type="entry name" value="ANK_REPEAT"/>
    <property type="match status" value="1"/>
</dbReference>
<dbReference type="SMART" id="SM00248">
    <property type="entry name" value="ANK"/>
    <property type="match status" value="2"/>
</dbReference>
<feature type="region of interest" description="Disordered" evidence="5">
    <location>
        <begin position="1119"/>
        <end position="1141"/>
    </location>
</feature>
<evidence type="ECO:0000256" key="1">
    <source>
        <dbReference type="ARBA" id="ARBA00022737"/>
    </source>
</evidence>
<feature type="compositionally biased region" description="Basic and acidic residues" evidence="5">
    <location>
        <begin position="680"/>
        <end position="695"/>
    </location>
</feature>
<feature type="compositionally biased region" description="Low complexity" evidence="5">
    <location>
        <begin position="147"/>
        <end position="162"/>
    </location>
</feature>
<feature type="region of interest" description="Disordered" evidence="5">
    <location>
        <begin position="1386"/>
        <end position="1406"/>
    </location>
</feature>
<keyword evidence="7" id="KW-1185">Reference proteome</keyword>
<feature type="domain" description="SOWAHA-C winged helix-turn-helix" evidence="6">
    <location>
        <begin position="6"/>
        <end position="87"/>
    </location>
</feature>
<feature type="compositionally biased region" description="Basic and acidic residues" evidence="5">
    <location>
        <begin position="112"/>
        <end position="126"/>
    </location>
</feature>
<name>A0AAJ7UJU3_PETMA</name>
<feature type="region of interest" description="Disordered" evidence="5">
    <location>
        <begin position="780"/>
        <end position="892"/>
    </location>
</feature>
<dbReference type="InterPro" id="IPR058889">
    <property type="entry name" value="WHD_SOWAHA-C"/>
</dbReference>
<feature type="compositionally biased region" description="Low complexity" evidence="5">
    <location>
        <begin position="803"/>
        <end position="814"/>
    </location>
</feature>
<evidence type="ECO:0000313" key="8">
    <source>
        <dbReference type="RefSeq" id="XP_032836132.1"/>
    </source>
</evidence>
<dbReference type="Pfam" id="PF12796">
    <property type="entry name" value="Ank_2"/>
    <property type="match status" value="1"/>
</dbReference>
<gene>
    <name evidence="8" type="primary">LOC116957833</name>
</gene>
<feature type="compositionally biased region" description="Low complexity" evidence="5">
    <location>
        <begin position="1343"/>
        <end position="1357"/>
    </location>
</feature>
<protein>
    <submittedName>
        <fullName evidence="8">Uncharacterized protein LOC116957833 isoform X1</fullName>
    </submittedName>
</protein>
<feature type="region of interest" description="Disordered" evidence="5">
    <location>
        <begin position="323"/>
        <end position="344"/>
    </location>
</feature>
<feature type="region of interest" description="Disordered" evidence="5">
    <location>
        <begin position="1014"/>
        <end position="1033"/>
    </location>
</feature>
<dbReference type="KEGG" id="pmrn:116957833"/>
<evidence type="ECO:0000256" key="4">
    <source>
        <dbReference type="PROSITE-ProRule" id="PRU00023"/>
    </source>
</evidence>
<evidence type="ECO:0000256" key="5">
    <source>
        <dbReference type="SAM" id="MobiDB-lite"/>
    </source>
</evidence>
<feature type="compositionally biased region" description="Acidic residues" evidence="5">
    <location>
        <begin position="1360"/>
        <end position="1371"/>
    </location>
</feature>
<feature type="compositionally biased region" description="Basic and acidic residues" evidence="5">
    <location>
        <begin position="1119"/>
        <end position="1129"/>
    </location>
</feature>
<dbReference type="PROSITE" id="PS50297">
    <property type="entry name" value="ANK_REP_REGION"/>
    <property type="match status" value="1"/>
</dbReference>
<organism evidence="7 8">
    <name type="scientific">Petromyzon marinus</name>
    <name type="common">Sea lamprey</name>
    <dbReference type="NCBI Taxonomy" id="7757"/>
    <lineage>
        <taxon>Eukaryota</taxon>
        <taxon>Metazoa</taxon>
        <taxon>Chordata</taxon>
        <taxon>Craniata</taxon>
        <taxon>Vertebrata</taxon>
        <taxon>Cyclostomata</taxon>
        <taxon>Hyperoartia</taxon>
        <taxon>Petromyzontiformes</taxon>
        <taxon>Petromyzontidae</taxon>
        <taxon>Petromyzon</taxon>
    </lineage>
</organism>
<sequence>MAALRLSEDDVLNFLVSRGGEVPNADLRKHFRDFLESGDAEMRERSRQCFKQCVNAVATVTKTNGATCVRLRKRYAALLKGGTSGASGQRRSDRRSSQEQMNLQRQGQGDRMGSREGQGGDRYLEDRRSDEHYFIPGEEQSHHLSDSMGAGSTSSWASSPPGSLMSAQVGSYGEEERRGYYCAVGEGQVDVPEPEPVPSDVKPLDFSKGFGIVLVGSSLAEAAQQVGEWRIGDRDEQGGVSSHPVQAGSSTGASQFLRGDECRESAGLVSDERTGGFAPDTVSGLTDGWEPAVAAWEAQSKYSNSSDARHIHGEHWQVIPGAVGQSESNTDDSQSERVSLSSDQWAMPSHALEPQGRHVHVDQWHEIHGATGQMESSTEETSQWSRNTAIEGWHQREVLPFEYSHGDSVTHPHTDGHRDQMQLEQPYWEGQSLPEHIHRDGNRTLERPDTDMYISPGAYYNSSYGREEQSISERHRSDCWSTSGYYGPSVGVYDSGVEPGTQFQSHEREWSDNHDHVRESTRPYVEAAVGRLRTDVPRGGWEAAQDLYLNEPNPQGSQLSEENMYMTLETREGGGSVGQGAEYPHRAHDPPLHGAGWHHLQMEGERATMPDRSHERADDYLELERTDQWNKQYPQPGSEIPSITFTRDNDPQRGVAMTKVNLPAFVRVEPLPQSTSQSSRRSDSSQEWRESELDVRLSTPAESERRRSSAQHSQHDLNRNDYDEKMEVEKKHTVTRRVDILPETLADAQNSRRPDVNAPQGKLLPPPPLYAMMSRYLSSSELRSRGDPRFNTRENQPLPIATSSRSRSFPSLRFDIPPDATEDDLAEKEKRSMRESQNVTAAAGEQRPWFPHSSQSPRMHQDQFKQRDCDHRQEGSLHSFASSDRRQPSTTEVAARGIPMFIKHALTQGRRPRLRAKALMEKSHSLVNLQHENQWESMASYQQPADFLGATAEYPELFSEKSKSLRDLYEYSDEIGREGHPRDWNVVHANAREPLRETGRRAVLEKSKSLREFQSTDQPYSFQNQYRPDDHRFSLTDQTLINRSEDRDRLVLEKSRSLKDLYQSDQDFKFQDNHNYAGDRELKPARDHPSVPPARFVLPEKSLSLRDLHQNDNHFEHHREVRRNERDFHNPAVRTQSLGRDSHVLMESQAMGDIQSHHLERHQDKFHKRPDLGYTDTRPKVWTYPPLEDSESSLAGQDMFVPNLLPDREEVHPEYVSALVSCDDGAILDKLHPRRSTQSDVDNIPPLFAETMETVPTEPRAPSPALLTALPVTSEQLSGGDQALIERQQDHYDSEDDSALADNLRRVAAEIVHSPLRTRAQVTRAAWKQQQQQQSAPLPGEHSLAPSSSSSSAAPRSQDNDDDDPSYGSADEDFASNVRRVAKGLLAAQTGGDGQSRLSRQGSRMWKKPVAPVDWSLCVPQEVSRINEILSHSASRNNLRKQQQQLVVPQQQDKVKKVAPVHLDTAPAVIEPGGPARETRVRERSRDRLQPETLSRVQRVWMLSAVRGDFRSLFRIMHTNPHLLLTKDLMSGFTALHWAAKHGDTNAVIILYQQMNKTRPPHAPGATGPGVEEPRSRVGHTPLHVAAMCGHKEVMRLLVNRFGAFVGARDAAGRRPGQYLPASSSSADIITLLDYRPGLARPVAAPSPSPLRAAKKTGVGLASSQSMSRKSVMSVMFGHGSEDGHSVKPGRPKSSYLS</sequence>
<feature type="region of interest" description="Disordered" evidence="5">
    <location>
        <begin position="625"/>
        <end position="651"/>
    </location>
</feature>
<dbReference type="InterPro" id="IPR002110">
    <property type="entry name" value="Ankyrin_rpt"/>
</dbReference>
<evidence type="ECO:0000259" key="6">
    <source>
        <dbReference type="Pfam" id="PF25877"/>
    </source>
</evidence>
<evidence type="ECO:0000256" key="2">
    <source>
        <dbReference type="ARBA" id="ARBA00023043"/>
    </source>
</evidence>
<feature type="compositionally biased region" description="Polar residues" evidence="5">
    <location>
        <begin position="239"/>
        <end position="254"/>
    </location>
</feature>
<proteinExistence type="inferred from homology"/>
<dbReference type="RefSeq" id="XP_032836132.1">
    <property type="nucleotide sequence ID" value="XM_032980241.1"/>
</dbReference>
<keyword evidence="2 4" id="KW-0040">ANK repeat</keyword>
<dbReference type="Proteomes" id="UP001318040">
    <property type="component" value="Chromosome 3"/>
</dbReference>
<keyword evidence="1" id="KW-0677">Repeat</keyword>
<evidence type="ECO:0000256" key="3">
    <source>
        <dbReference type="ARBA" id="ARBA00038122"/>
    </source>
</evidence>
<feature type="compositionally biased region" description="Basic and acidic residues" evidence="5">
    <location>
        <begin position="859"/>
        <end position="875"/>
    </location>
</feature>
<dbReference type="InterPro" id="IPR036770">
    <property type="entry name" value="Ankyrin_rpt-contain_sf"/>
</dbReference>
<accession>A0AAJ7UJU3</accession>
<feature type="region of interest" description="Disordered" evidence="5">
    <location>
        <begin position="668"/>
        <end position="727"/>
    </location>
</feature>
<dbReference type="Gene3D" id="1.25.40.20">
    <property type="entry name" value="Ankyrin repeat-containing domain"/>
    <property type="match status" value="1"/>
</dbReference>
<evidence type="ECO:0000313" key="7">
    <source>
        <dbReference type="Proteomes" id="UP001318040"/>
    </source>
</evidence>
<dbReference type="PANTHER" id="PTHR14491:SF7">
    <property type="entry name" value="SOSONDOWAH, ISOFORM G"/>
    <property type="match status" value="1"/>
</dbReference>
<feature type="compositionally biased region" description="Polar residues" evidence="5">
    <location>
        <begin position="1014"/>
        <end position="1026"/>
    </location>
</feature>
<dbReference type="Pfam" id="PF25877">
    <property type="entry name" value="WHD_SOWAH"/>
    <property type="match status" value="1"/>
</dbReference>
<feature type="compositionally biased region" description="Low complexity" evidence="5">
    <location>
        <begin position="1663"/>
        <end position="1676"/>
    </location>
</feature>
<comment type="similarity">
    <text evidence="3">Belongs to the SOWAH family.</text>
</comment>
<feature type="region of interest" description="Disordered" evidence="5">
    <location>
        <begin position="740"/>
        <end position="767"/>
    </location>
</feature>
<feature type="region of interest" description="Disordered" evidence="5">
    <location>
        <begin position="139"/>
        <end position="162"/>
    </location>
</feature>
<dbReference type="PANTHER" id="PTHR14491">
    <property type="entry name" value="SOSONDOWAH, ISOFORM G"/>
    <property type="match status" value="1"/>
</dbReference>
<feature type="repeat" description="ANK" evidence="4">
    <location>
        <begin position="1578"/>
        <end position="1601"/>
    </location>
</feature>
<dbReference type="SUPFAM" id="SSF48403">
    <property type="entry name" value="Ankyrin repeat"/>
    <property type="match status" value="1"/>
</dbReference>
<feature type="region of interest" description="Disordered" evidence="5">
    <location>
        <begin position="267"/>
        <end position="286"/>
    </location>
</feature>
<feature type="region of interest" description="Disordered" evidence="5">
    <location>
        <begin position="1643"/>
        <end position="1698"/>
    </location>
</feature>